<keyword evidence="3 6" id="KW-0347">Helicase</keyword>
<reference evidence="8 9" key="1">
    <citation type="submission" date="2018-06" db="EMBL/GenBank/DDBJ databases">
        <authorList>
            <consortium name="Pathogen Informatics"/>
            <person name="Doyle S."/>
        </authorList>
    </citation>
    <scope>NUCLEOTIDE SEQUENCE [LARGE SCALE GENOMIC DNA]</scope>
    <source>
        <strain evidence="8 9">NCTC10899</strain>
    </source>
</reference>
<evidence type="ECO:0000313" key="9">
    <source>
        <dbReference type="Proteomes" id="UP000254260"/>
    </source>
</evidence>
<dbReference type="AlphaFoldDB" id="A0A379IR19"/>
<evidence type="ECO:0000259" key="7">
    <source>
        <dbReference type="PROSITE" id="PS51198"/>
    </source>
</evidence>
<organism evidence="8 9">
    <name type="scientific">Ectopseudomonas mendocina</name>
    <name type="common">Pseudomonas mendocina</name>
    <dbReference type="NCBI Taxonomy" id="300"/>
    <lineage>
        <taxon>Bacteria</taxon>
        <taxon>Pseudomonadati</taxon>
        <taxon>Pseudomonadota</taxon>
        <taxon>Gammaproteobacteria</taxon>
        <taxon>Pseudomonadales</taxon>
        <taxon>Pseudomonadaceae</taxon>
        <taxon>Ectopseudomonas</taxon>
    </lineage>
</organism>
<dbReference type="Pfam" id="PF00580">
    <property type="entry name" value="UvrD-helicase"/>
    <property type="match status" value="1"/>
</dbReference>
<dbReference type="PANTHER" id="PTHR11070:SF2">
    <property type="entry name" value="ATP-DEPENDENT DNA HELICASE SRS2"/>
    <property type="match status" value="1"/>
</dbReference>
<dbReference type="InterPro" id="IPR027417">
    <property type="entry name" value="P-loop_NTPase"/>
</dbReference>
<protein>
    <recommendedName>
        <fullName evidence="5">DNA 3'-5' helicase II</fullName>
    </recommendedName>
</protein>
<sequence>MTVPAITEQDLEALALLTPDLNFEDQERRAVLLENASRDINAAPGSGKTTVLAAKLLMLARNWESKRSGVCVLSHTNVARDEIQRRLGGSVEGSRLLAYPHFIGTIHAFVNHFLALPYLRSKGLEVGVIDNDVFSRKALAMAAKNWTLRAYMERNASVAPMVTGLIFRGAELEVASEFGALPKEGSKTRPILQDIKANLTRQGVYRHADMFAFAEQVLVASPQIRALLSQRFPIVFIDEMQDTSWEQERLLQLIFDETVIIQRFGDINQRILGSSEGVQNLTFPRADALPISTSKRFGTAIAQVVASTQMSGVPVTGDGVDHHSPMLMVYSTDRVGQVIEAFGSEVIDRFDEEALSEGSVKALCARKKGDAPKSAAGRTLLDYWPAIASTYTPGLRLERFWSLLAGSTKQGESPLSGRLDEVRRAIFLVLRAADADVVRELKADSQLLRKLSEIGADVSEFRLLLRDLCMDRVSATTEEGRRTIPIILFDRLQPLLPANMAIGVFAAMPIFSEPAAPVTPEEQRALCTVEKQGRRLDIQIGSLASMKGETHLATLVLESLGHPSRRFDLEEALPVIAGIKALAARIPESQLSQLRNLYVGMSRPTSFLCLAVNAGRVTEECKAALQGQGWTIIHLT</sequence>
<name>A0A379IR19_ECTME</name>
<gene>
    <name evidence="8" type="ORF">NCTC10899_01405</name>
</gene>
<keyword evidence="1 6" id="KW-0547">Nucleotide-binding</keyword>
<evidence type="ECO:0000313" key="8">
    <source>
        <dbReference type="EMBL" id="SUD38616.1"/>
    </source>
</evidence>
<dbReference type="GO" id="GO:0016787">
    <property type="term" value="F:hydrolase activity"/>
    <property type="evidence" value="ECO:0007669"/>
    <property type="project" value="UniProtKB-UniRule"/>
</dbReference>
<proteinExistence type="predicted"/>
<feature type="binding site" evidence="6">
    <location>
        <begin position="42"/>
        <end position="49"/>
    </location>
    <ligand>
        <name>ATP</name>
        <dbReference type="ChEBI" id="CHEBI:30616"/>
    </ligand>
</feature>
<dbReference type="SUPFAM" id="SSF52540">
    <property type="entry name" value="P-loop containing nucleoside triphosphate hydrolases"/>
    <property type="match status" value="1"/>
</dbReference>
<dbReference type="OrthoDB" id="384988at2"/>
<dbReference type="InterPro" id="IPR014016">
    <property type="entry name" value="UvrD-like_ATP-bd"/>
</dbReference>
<evidence type="ECO:0000256" key="1">
    <source>
        <dbReference type="ARBA" id="ARBA00022741"/>
    </source>
</evidence>
<dbReference type="GO" id="GO:0043138">
    <property type="term" value="F:3'-5' DNA helicase activity"/>
    <property type="evidence" value="ECO:0007669"/>
    <property type="project" value="TreeGrafter"/>
</dbReference>
<dbReference type="PROSITE" id="PS51198">
    <property type="entry name" value="UVRD_HELICASE_ATP_BIND"/>
    <property type="match status" value="1"/>
</dbReference>
<dbReference type="GO" id="GO:0000725">
    <property type="term" value="P:recombinational repair"/>
    <property type="evidence" value="ECO:0007669"/>
    <property type="project" value="TreeGrafter"/>
</dbReference>
<evidence type="ECO:0000256" key="4">
    <source>
        <dbReference type="ARBA" id="ARBA00022840"/>
    </source>
</evidence>
<dbReference type="GO" id="GO:0005524">
    <property type="term" value="F:ATP binding"/>
    <property type="evidence" value="ECO:0007669"/>
    <property type="project" value="UniProtKB-UniRule"/>
</dbReference>
<evidence type="ECO:0000256" key="3">
    <source>
        <dbReference type="ARBA" id="ARBA00022806"/>
    </source>
</evidence>
<evidence type="ECO:0000256" key="2">
    <source>
        <dbReference type="ARBA" id="ARBA00022801"/>
    </source>
</evidence>
<dbReference type="InterPro" id="IPR000212">
    <property type="entry name" value="DNA_helicase_UvrD/REP"/>
</dbReference>
<dbReference type="Proteomes" id="UP000254260">
    <property type="component" value="Unassembled WGS sequence"/>
</dbReference>
<evidence type="ECO:0000256" key="5">
    <source>
        <dbReference type="ARBA" id="ARBA00034923"/>
    </source>
</evidence>
<evidence type="ECO:0000256" key="6">
    <source>
        <dbReference type="PROSITE-ProRule" id="PRU00560"/>
    </source>
</evidence>
<keyword evidence="2 6" id="KW-0378">Hydrolase</keyword>
<feature type="domain" description="UvrD-like helicase ATP-binding" evidence="7">
    <location>
        <begin position="21"/>
        <end position="314"/>
    </location>
</feature>
<accession>A0A379IR19</accession>
<dbReference type="RefSeq" id="WP_115290749.1">
    <property type="nucleotide sequence ID" value="NZ_UGUU01000001.1"/>
</dbReference>
<dbReference type="EMBL" id="UGUU01000001">
    <property type="protein sequence ID" value="SUD38616.1"/>
    <property type="molecule type" value="Genomic_DNA"/>
</dbReference>
<dbReference type="GO" id="GO:0003677">
    <property type="term" value="F:DNA binding"/>
    <property type="evidence" value="ECO:0007669"/>
    <property type="project" value="InterPro"/>
</dbReference>
<keyword evidence="4 6" id="KW-0067">ATP-binding</keyword>
<dbReference type="PANTHER" id="PTHR11070">
    <property type="entry name" value="UVRD / RECB / PCRA DNA HELICASE FAMILY MEMBER"/>
    <property type="match status" value="1"/>
</dbReference>
<dbReference type="Gene3D" id="3.40.50.300">
    <property type="entry name" value="P-loop containing nucleotide triphosphate hydrolases"/>
    <property type="match status" value="2"/>
</dbReference>